<gene>
    <name evidence="11" type="ORF">M9Y10_001902</name>
</gene>
<dbReference type="PANTHER" id="PTHR21497:SF24">
    <property type="entry name" value="E3 UBIQUITIN-PROTEIN LIGASE UBR1"/>
    <property type="match status" value="1"/>
</dbReference>
<evidence type="ECO:0000256" key="1">
    <source>
        <dbReference type="ARBA" id="ARBA00000900"/>
    </source>
</evidence>
<dbReference type="CDD" id="cd19670">
    <property type="entry name" value="UBR-box_UBR1_2_3"/>
    <property type="match status" value="1"/>
</dbReference>
<evidence type="ECO:0000256" key="5">
    <source>
        <dbReference type="ARBA" id="ARBA00022786"/>
    </source>
</evidence>
<keyword evidence="3 9" id="KW-0479">Metal-binding</keyword>
<dbReference type="Pfam" id="PF18995">
    <property type="entry name" value="PRT6_C"/>
    <property type="match status" value="1"/>
</dbReference>
<organism evidence="11 12">
    <name type="scientific">Tritrichomonas musculus</name>
    <dbReference type="NCBI Taxonomy" id="1915356"/>
    <lineage>
        <taxon>Eukaryota</taxon>
        <taxon>Metamonada</taxon>
        <taxon>Parabasalia</taxon>
        <taxon>Tritrichomonadida</taxon>
        <taxon>Tritrichomonadidae</taxon>
        <taxon>Tritrichomonas</taxon>
    </lineage>
</organism>
<accession>A0ABR2L9B8</accession>
<name>A0ABR2L9B8_9EUKA</name>
<keyword evidence="6 9" id="KW-0862">Zinc</keyword>
<comment type="similarity">
    <text evidence="7 9">Belongs to the E3 ubiquitin-protein ligase UBR1-like family.</text>
</comment>
<dbReference type="InterPro" id="IPR003126">
    <property type="entry name" value="Znf_UBR"/>
</dbReference>
<evidence type="ECO:0000313" key="11">
    <source>
        <dbReference type="EMBL" id="KAK8899586.1"/>
    </source>
</evidence>
<keyword evidence="4 9" id="KW-0863">Zinc-finger</keyword>
<dbReference type="EMBL" id="JAPFFF010000001">
    <property type="protein sequence ID" value="KAK8899586.1"/>
    <property type="molecule type" value="Genomic_DNA"/>
</dbReference>
<feature type="domain" description="UBR-type" evidence="10">
    <location>
        <begin position="56"/>
        <end position="126"/>
    </location>
</feature>
<evidence type="ECO:0000256" key="7">
    <source>
        <dbReference type="ARBA" id="ARBA00046341"/>
    </source>
</evidence>
<dbReference type="Gene3D" id="2.10.110.30">
    <property type="match status" value="1"/>
</dbReference>
<keyword evidence="5 9" id="KW-0833">Ubl conjugation pathway</keyword>
<proteinExistence type="inferred from homology"/>
<dbReference type="InterPro" id="IPR044046">
    <property type="entry name" value="E3_ligase_UBR-like_C"/>
</dbReference>
<evidence type="ECO:0000256" key="3">
    <source>
        <dbReference type="ARBA" id="ARBA00022723"/>
    </source>
</evidence>
<comment type="function">
    <text evidence="9">Ubiquitin ligase protein which is a component of the N-end rule pathway. Recognizes and binds to proteins bearing specific N-terminal residues that are destabilizing according to the N-end rule, leading to their ubiquitination and subsequent degradation.</text>
</comment>
<keyword evidence="2 9" id="KW-0808">Transferase</keyword>
<evidence type="ECO:0000256" key="6">
    <source>
        <dbReference type="ARBA" id="ARBA00022833"/>
    </source>
</evidence>
<dbReference type="Pfam" id="PF02207">
    <property type="entry name" value="zf-UBR"/>
    <property type="match status" value="1"/>
</dbReference>
<keyword evidence="12" id="KW-1185">Reference proteome</keyword>
<dbReference type="InterPro" id="IPR039164">
    <property type="entry name" value="UBR1-like"/>
</dbReference>
<comment type="pathway">
    <text evidence="9">Protein modification; protein ubiquitination.</text>
</comment>
<dbReference type="PROSITE" id="PS51157">
    <property type="entry name" value="ZF_UBR"/>
    <property type="match status" value="1"/>
</dbReference>
<feature type="zinc finger region" description="UBR-type" evidence="8">
    <location>
        <begin position="56"/>
        <end position="126"/>
    </location>
</feature>
<dbReference type="Proteomes" id="UP001470230">
    <property type="component" value="Unassembled WGS sequence"/>
</dbReference>
<evidence type="ECO:0000256" key="4">
    <source>
        <dbReference type="ARBA" id="ARBA00022771"/>
    </source>
</evidence>
<evidence type="ECO:0000259" key="10">
    <source>
        <dbReference type="PROSITE" id="PS51157"/>
    </source>
</evidence>
<reference evidence="11 12" key="1">
    <citation type="submission" date="2024-04" db="EMBL/GenBank/DDBJ databases">
        <title>Tritrichomonas musculus Genome.</title>
        <authorList>
            <person name="Alves-Ferreira E."/>
            <person name="Grigg M."/>
            <person name="Lorenzi H."/>
            <person name="Galac M."/>
        </authorList>
    </citation>
    <scope>NUCLEOTIDE SEQUENCE [LARGE SCALE GENOMIC DNA]</scope>
    <source>
        <strain evidence="11 12">EAF2021</strain>
    </source>
</reference>
<dbReference type="PANTHER" id="PTHR21497">
    <property type="entry name" value="UBIQUITIN LIGASE E3 ALPHA-RELATED"/>
    <property type="match status" value="1"/>
</dbReference>
<evidence type="ECO:0000256" key="8">
    <source>
        <dbReference type="PROSITE-ProRule" id="PRU00508"/>
    </source>
</evidence>
<comment type="catalytic activity">
    <reaction evidence="1 9">
        <text>S-ubiquitinyl-[E2 ubiquitin-conjugating enzyme]-L-cysteine + [acceptor protein]-L-lysine = [E2 ubiquitin-conjugating enzyme]-L-cysteine + N(6)-ubiquitinyl-[acceptor protein]-L-lysine.</text>
        <dbReference type="EC" id="2.3.2.27"/>
    </reaction>
</comment>
<evidence type="ECO:0000256" key="9">
    <source>
        <dbReference type="RuleBase" id="RU366018"/>
    </source>
</evidence>
<evidence type="ECO:0000313" key="12">
    <source>
        <dbReference type="Proteomes" id="UP001470230"/>
    </source>
</evidence>
<dbReference type="SMART" id="SM00396">
    <property type="entry name" value="ZnF_UBR1"/>
    <property type="match status" value="1"/>
</dbReference>
<protein>
    <recommendedName>
        <fullName evidence="9">E3 ubiquitin-protein ligase</fullName>
        <ecNumber evidence="9">2.3.2.27</ecNumber>
    </recommendedName>
</protein>
<dbReference type="EC" id="2.3.2.27" evidence="9"/>
<sequence>MIKDIRNPEYFNSLKSLFESDPLNAIAESQKIICRVSHFDSYNEFLEYHTQNSRTSTCQNEWCEQQMSIHCFDCSLNFQSCICLSCFLNGDHKGHNYTIRPLSVGNCDCGDSSQLKPSGFCHNHQGLENENNPENYLNEDLRTALTDLIFKAAFLALIKLSNQNDEYCSQIVQFISSFLRFGDGFRRLIAISLITKIDFENLIFNITEYSPEFNKLIQQLCGNLINDYFFICNFSKITYNLINDKLFPKSFQVLTQQASDDNYSVWNSFWFHSFSRSVVQYNIIHNNWDWVSFGIQFCSDMKSFFSLLGNPKYNNNIPNFIACIIGCFEAATQIQPNEQTQLFFDNLFTEVLSSGSEGMMTNNTIVPVSFKDSLEKMYYFPAQMFNLLFYPLFDCFKSKNYLQFDEIFDQLAKLTDLSPIFMLGKNSIPNFENKNDYFIMKYIKNHSYDDDFEYPSYYYESFHNGASYFFSLPLYDSFVQIFNLDCVCKARIAQLLLDDKYQDLRIKLGIITLKKLLSFVCFQQSLTPKNNFALTQLMFSLSNSAVVASSSVSKYLPLFQLLIGLKLKDQDFNEFSIKEFFAFEMGRELGIFDNYLSDEYKDENIDEKSKQMLFCFLYYSILIYVERILFNFNRDNFIQEQLVAALKNNVSNLNDLSNAYDKQIAEQSNSPSLFDAILSKIATPRNINIEEANNSQDVSYVLKDGIKWNTVSAIIPLGDQKTLLNNELTKNPESLIAVQDFEPEEIYFFHSQKDINSNTSENNNDINNEIDVSAFNVSLKDFLLTPTVLATTYHTLRTNSISDSHVADLNDHFAMNILILISKFMNKNNDNKVKSTSFDESTAINYSALPDLVDKLKKTIFNYKTDSDGNASIENTLDNKAFAALLKIKISFDKHPPLSFIDILQEKGKIGKDVFNQISDNLGIDGFDNQDSNLKEAMKENQKKVKKNRANKLKDEIMNHYKSLISNYTMSESDNRLGSTSSFDINSSTGVINYDGDFCSVCSTNKKNEALSYPIFIYQTKIPFIIDKPPEAREGEKLEDSFEITTDDDAYLEGYKEVDPIDDQDINEDDNYEKDPGFIRNMQLLNSLIQSTIADRDANRISNEDLVQRYQLIQNMRQEIILQVQLQQQQKYLKKIREKQKAIIKERSELFEQEGGVNLKGKRFTAGANFVLQFQICQHLLHPNCIDSRLYNCPIDRSLKNGFLPCLDRIPKPTFSDKSDDDKAKQVSDSLSYVIKNSITVFLNNFKSCISNDLNVPIDVFVELVKSISGLISTYEVRLRSLPDCLDSNSTKILSRNLFLAAWYAYRVQGKPKMTDKKPYPKLTVLIKRPKNEDDDVESDVESRLTVFQKFIKNLIECDDIEDRALGSKAFCQIVNSFINSEMFKNSQNQKRNEKELCLFLRRVYLADYFLLDNQNISIKLVSHPSALIDLFDWDESLTASNLSEKYGVHFTTLEKGGDFEFKPFTFAKVPKNFLHFALPPYKFPVEKSRLYSLYNLLDYNKLIESYNEFDDLDEDDNENNNKDADEQSKLLCCADGTLDMTLAVNFGRKHYPTPFLYIGKNASKIILLYHEKHQELFKPFYLDKYGSADIGFKREQPLFLNEERYERFVDEVLSGTFL</sequence>
<evidence type="ECO:0000256" key="2">
    <source>
        <dbReference type="ARBA" id="ARBA00022679"/>
    </source>
</evidence>
<comment type="caution">
    <text evidence="11">The sequence shown here is derived from an EMBL/GenBank/DDBJ whole genome shotgun (WGS) entry which is preliminary data.</text>
</comment>